<evidence type="ECO:0000256" key="2">
    <source>
        <dbReference type="SAM" id="Phobius"/>
    </source>
</evidence>
<dbReference type="KEGG" id="apro:F751_0571"/>
<evidence type="ECO:0000256" key="1">
    <source>
        <dbReference type="SAM" id="MobiDB-lite"/>
    </source>
</evidence>
<dbReference type="Proteomes" id="UP000028924">
    <property type="component" value="Unassembled WGS sequence"/>
</dbReference>
<feature type="transmembrane region" description="Helical" evidence="2">
    <location>
        <begin position="96"/>
        <end position="113"/>
    </location>
</feature>
<dbReference type="AlphaFoldDB" id="A0A087SIJ0"/>
<reference evidence="3 4" key="1">
    <citation type="journal article" date="2014" name="BMC Genomics">
        <title>Oil accumulation mechanisms of the oleaginous microalga Chlorella protothecoides revealed through its genome, transcriptomes, and proteomes.</title>
        <authorList>
            <person name="Gao C."/>
            <person name="Wang Y."/>
            <person name="Shen Y."/>
            <person name="Yan D."/>
            <person name="He X."/>
            <person name="Dai J."/>
            <person name="Wu Q."/>
        </authorList>
    </citation>
    <scope>NUCLEOTIDE SEQUENCE [LARGE SCALE GENOMIC DNA]</scope>
    <source>
        <strain evidence="3 4">0710</strain>
    </source>
</reference>
<accession>A0A087SIJ0</accession>
<protein>
    <submittedName>
        <fullName evidence="3">Uncharacterized protein</fullName>
    </submittedName>
</protein>
<keyword evidence="4" id="KW-1185">Reference proteome</keyword>
<evidence type="ECO:0000313" key="4">
    <source>
        <dbReference type="Proteomes" id="UP000028924"/>
    </source>
</evidence>
<feature type="region of interest" description="Disordered" evidence="1">
    <location>
        <begin position="1"/>
        <end position="24"/>
    </location>
</feature>
<name>A0A087SIJ0_AUXPR</name>
<dbReference type="EMBL" id="KL662119">
    <property type="protein sequence ID" value="KFM25544.1"/>
    <property type="molecule type" value="Genomic_DNA"/>
</dbReference>
<evidence type="ECO:0000313" key="3">
    <source>
        <dbReference type="EMBL" id="KFM25544.1"/>
    </source>
</evidence>
<sequence>MQHTYAHRRKAPQHRPPPPRYFSRAPSRLPTVFPHLNPHPPSPHPCQLLPHAAVALRIGLPAVPAAAAVRALAALPGTGPALAPHVRLLRLLRAKVLVLALLLLLLGAELGLAQQRAQVGGQRQPAPQLGLLARQQRCLSVRLRLRPLHPGVGILVGGGKGECGVRTCARSPGWRHSGTQDSPTLVPFILASIVTMRRTLQRCEFGLDTDITCTW</sequence>
<gene>
    <name evidence="3" type="ORF">F751_0571</name>
</gene>
<organism evidence="3 4">
    <name type="scientific">Auxenochlorella protothecoides</name>
    <name type="common">Green microalga</name>
    <name type="synonym">Chlorella protothecoides</name>
    <dbReference type="NCBI Taxonomy" id="3075"/>
    <lineage>
        <taxon>Eukaryota</taxon>
        <taxon>Viridiplantae</taxon>
        <taxon>Chlorophyta</taxon>
        <taxon>core chlorophytes</taxon>
        <taxon>Trebouxiophyceae</taxon>
        <taxon>Chlorellales</taxon>
        <taxon>Chlorellaceae</taxon>
        <taxon>Auxenochlorella</taxon>
    </lineage>
</organism>
<keyword evidence="2" id="KW-1133">Transmembrane helix</keyword>
<dbReference type="GeneID" id="23611962"/>
<feature type="compositionally biased region" description="Basic residues" evidence="1">
    <location>
        <begin position="1"/>
        <end position="13"/>
    </location>
</feature>
<keyword evidence="2" id="KW-0812">Transmembrane</keyword>
<proteinExistence type="predicted"/>
<dbReference type="RefSeq" id="XP_011398440.1">
    <property type="nucleotide sequence ID" value="XM_011400138.1"/>
</dbReference>
<keyword evidence="2" id="KW-0472">Membrane</keyword>